<dbReference type="InterPro" id="IPR002641">
    <property type="entry name" value="PNPLA_dom"/>
</dbReference>
<dbReference type="PROSITE" id="PS51635">
    <property type="entry name" value="PNPLA"/>
    <property type="match status" value="1"/>
</dbReference>
<dbReference type="InterPro" id="IPR050301">
    <property type="entry name" value="NTE"/>
</dbReference>
<evidence type="ECO:0000259" key="6">
    <source>
        <dbReference type="PROSITE" id="PS51635"/>
    </source>
</evidence>
<dbReference type="InterPro" id="IPR016035">
    <property type="entry name" value="Acyl_Trfase/lysoPLipase"/>
</dbReference>
<dbReference type="Pfam" id="PF01734">
    <property type="entry name" value="Patatin"/>
    <property type="match status" value="1"/>
</dbReference>
<dbReference type="Proteomes" id="UP000243900">
    <property type="component" value="Unassembled WGS sequence"/>
</dbReference>
<keyword evidence="8" id="KW-1185">Reference proteome</keyword>
<dbReference type="AlphaFoldDB" id="A0A2P6ATT5"/>
<dbReference type="Gene3D" id="3.40.1090.10">
    <property type="entry name" value="Cytosolic phospholipase A2 catalytic domain"/>
    <property type="match status" value="2"/>
</dbReference>
<feature type="active site" description="Proton acceptor" evidence="4">
    <location>
        <position position="185"/>
    </location>
</feature>
<keyword evidence="5" id="KW-0732">Signal</keyword>
<evidence type="ECO:0000256" key="2">
    <source>
        <dbReference type="ARBA" id="ARBA00022963"/>
    </source>
</evidence>
<evidence type="ECO:0000256" key="3">
    <source>
        <dbReference type="ARBA" id="ARBA00023098"/>
    </source>
</evidence>
<dbReference type="GO" id="GO:0016787">
    <property type="term" value="F:hydrolase activity"/>
    <property type="evidence" value="ECO:0007669"/>
    <property type="project" value="UniProtKB-UniRule"/>
</dbReference>
<dbReference type="SUPFAM" id="SSF52151">
    <property type="entry name" value="FabD/lysophospholipase-like"/>
    <property type="match status" value="1"/>
</dbReference>
<evidence type="ECO:0000313" key="7">
    <source>
        <dbReference type="EMBL" id="PQA48548.1"/>
    </source>
</evidence>
<protein>
    <submittedName>
        <fullName evidence="7">Esterase</fullName>
    </submittedName>
</protein>
<dbReference type="OrthoDB" id="5290098at2"/>
<evidence type="ECO:0000256" key="5">
    <source>
        <dbReference type="SAM" id="SignalP"/>
    </source>
</evidence>
<feature type="short sequence motif" description="GXSXG" evidence="4">
    <location>
        <begin position="71"/>
        <end position="75"/>
    </location>
</feature>
<accession>A0A2P6ATT5</accession>
<sequence>MRRLLPAVLLLPVLLLAACRHAPVKPVEPPPPVREPVVALVLGGGGAKGFAHIGVIKVLESHGIKPQLVVGTSAGSFVGGLYASGLKPFELQQLALQLQESDVRDLTLSRQGFLLGQKLQDYVNARVGQKSIQDFPIRFAAVATEADTGRKVIFTRGNAGQAVRASCSIPNVFVPATIAGKQYVDGGLVSPIPVESARDLGADVVIAVDISARPVAGQTRSAWALLDQTINIMGQQSINRELPQADVVIRPNVLGVGTLDLASKHQSLLEGERAAQAKLQDISAAIARARELLASPAARATPGATPVPVAPAR</sequence>
<keyword evidence="2 4" id="KW-0442">Lipid degradation</keyword>
<dbReference type="RefSeq" id="WP_105191418.1">
    <property type="nucleotide sequence ID" value="NZ_PTQZ01000044.1"/>
</dbReference>
<comment type="caution">
    <text evidence="7">The sequence shown here is derived from an EMBL/GenBank/DDBJ whole genome shotgun (WGS) entry which is preliminary data.</text>
</comment>
<dbReference type="EMBL" id="PTQZ01000044">
    <property type="protein sequence ID" value="PQA48548.1"/>
    <property type="molecule type" value="Genomic_DNA"/>
</dbReference>
<feature type="signal peptide" evidence="5">
    <location>
        <begin position="1"/>
        <end position="22"/>
    </location>
</feature>
<feature type="domain" description="PNPLA" evidence="6">
    <location>
        <begin position="40"/>
        <end position="198"/>
    </location>
</feature>
<keyword evidence="3 4" id="KW-0443">Lipid metabolism</keyword>
<dbReference type="CDD" id="cd07205">
    <property type="entry name" value="Pat_PNPLA6_PNPLA7_NTE1_like"/>
    <property type="match status" value="1"/>
</dbReference>
<proteinExistence type="predicted"/>
<feature type="short sequence motif" description="DGA/G" evidence="4">
    <location>
        <begin position="185"/>
        <end position="187"/>
    </location>
</feature>
<evidence type="ECO:0000256" key="1">
    <source>
        <dbReference type="ARBA" id="ARBA00022801"/>
    </source>
</evidence>
<dbReference type="PANTHER" id="PTHR14226:SF76">
    <property type="entry name" value="NTE FAMILY PROTEIN RSSA"/>
    <property type="match status" value="1"/>
</dbReference>
<organism evidence="7 8">
    <name type="scientific">Amnimonas aquatica</name>
    <dbReference type="NCBI Taxonomy" id="2094561"/>
    <lineage>
        <taxon>Bacteria</taxon>
        <taxon>Pseudomonadati</taxon>
        <taxon>Pseudomonadota</taxon>
        <taxon>Gammaproteobacteria</taxon>
        <taxon>Moraxellales</taxon>
        <taxon>Moraxellaceae</taxon>
        <taxon>Amnimonas</taxon>
    </lineage>
</organism>
<gene>
    <name evidence="7" type="ORF">C5O18_03230</name>
</gene>
<dbReference type="PANTHER" id="PTHR14226">
    <property type="entry name" value="NEUROPATHY TARGET ESTERASE/SWISS CHEESE D.MELANOGASTER"/>
    <property type="match status" value="1"/>
</dbReference>
<evidence type="ECO:0000256" key="4">
    <source>
        <dbReference type="PROSITE-ProRule" id="PRU01161"/>
    </source>
</evidence>
<evidence type="ECO:0000313" key="8">
    <source>
        <dbReference type="Proteomes" id="UP000243900"/>
    </source>
</evidence>
<feature type="active site" description="Nucleophile" evidence="4">
    <location>
        <position position="73"/>
    </location>
</feature>
<feature type="chain" id="PRO_5015124174" evidence="5">
    <location>
        <begin position="23"/>
        <end position="313"/>
    </location>
</feature>
<name>A0A2P6ATT5_9GAMM</name>
<dbReference type="GO" id="GO:0016042">
    <property type="term" value="P:lipid catabolic process"/>
    <property type="evidence" value="ECO:0007669"/>
    <property type="project" value="UniProtKB-UniRule"/>
</dbReference>
<reference evidence="8" key="1">
    <citation type="submission" date="2018-02" db="EMBL/GenBank/DDBJ databases">
        <title>Genome sequencing of Solimonas sp. HR-BB.</title>
        <authorList>
            <person name="Lee Y."/>
            <person name="Jeon C.O."/>
        </authorList>
    </citation>
    <scope>NUCLEOTIDE SEQUENCE [LARGE SCALE GENOMIC DNA]</scope>
    <source>
        <strain evidence="8">HR-E</strain>
    </source>
</reference>
<dbReference type="PROSITE" id="PS51257">
    <property type="entry name" value="PROKAR_LIPOPROTEIN"/>
    <property type="match status" value="1"/>
</dbReference>
<feature type="short sequence motif" description="GXGXXG" evidence="4">
    <location>
        <begin position="44"/>
        <end position="49"/>
    </location>
</feature>
<keyword evidence="1 4" id="KW-0378">Hydrolase</keyword>